<name>A0AAQ3KJ37_9LILI</name>
<organism evidence="2 3">
    <name type="scientific">Canna indica</name>
    <name type="common">Indian-shot</name>
    <dbReference type="NCBI Taxonomy" id="4628"/>
    <lineage>
        <taxon>Eukaryota</taxon>
        <taxon>Viridiplantae</taxon>
        <taxon>Streptophyta</taxon>
        <taxon>Embryophyta</taxon>
        <taxon>Tracheophyta</taxon>
        <taxon>Spermatophyta</taxon>
        <taxon>Magnoliopsida</taxon>
        <taxon>Liliopsida</taxon>
        <taxon>Zingiberales</taxon>
        <taxon>Cannaceae</taxon>
        <taxon>Canna</taxon>
    </lineage>
</organism>
<evidence type="ECO:0000313" key="3">
    <source>
        <dbReference type="Proteomes" id="UP001327560"/>
    </source>
</evidence>
<keyword evidence="3" id="KW-1185">Reference proteome</keyword>
<dbReference type="Proteomes" id="UP001327560">
    <property type="component" value="Chromosome 5"/>
</dbReference>
<evidence type="ECO:0000256" key="1">
    <source>
        <dbReference type="SAM" id="MobiDB-lite"/>
    </source>
</evidence>
<reference evidence="2 3" key="1">
    <citation type="submission" date="2023-10" db="EMBL/GenBank/DDBJ databases">
        <title>Chromosome-scale genome assembly provides insights into flower coloration mechanisms of Canna indica.</title>
        <authorList>
            <person name="Li C."/>
        </authorList>
    </citation>
    <scope>NUCLEOTIDE SEQUENCE [LARGE SCALE GENOMIC DNA]</scope>
    <source>
        <tissue evidence="2">Flower</tissue>
    </source>
</reference>
<proteinExistence type="predicted"/>
<protein>
    <submittedName>
        <fullName evidence="2">Uncharacterized protein</fullName>
    </submittedName>
</protein>
<evidence type="ECO:0000313" key="2">
    <source>
        <dbReference type="EMBL" id="WOL07958.1"/>
    </source>
</evidence>
<feature type="region of interest" description="Disordered" evidence="1">
    <location>
        <begin position="21"/>
        <end position="40"/>
    </location>
</feature>
<gene>
    <name evidence="2" type="ORF">Cni_G16708</name>
</gene>
<dbReference type="EMBL" id="CP136894">
    <property type="protein sequence ID" value="WOL07958.1"/>
    <property type="molecule type" value="Genomic_DNA"/>
</dbReference>
<sequence length="68" mass="7469">MGYESFPTIVACKSAILNKSSRTKPQDATKASSSNACLDPSSIGEPALFKLKAEKDPEKLFHIFTRHQ</sequence>
<dbReference type="AlphaFoldDB" id="A0AAQ3KJ37"/>
<accession>A0AAQ3KJ37</accession>